<reference evidence="3" key="1">
    <citation type="journal article" date="2014" name="Front. Microbiol.">
        <title>High frequency of phylogenetically diverse reductive dehalogenase-homologous genes in deep subseafloor sedimentary metagenomes.</title>
        <authorList>
            <person name="Kawai M."/>
            <person name="Futagami T."/>
            <person name="Toyoda A."/>
            <person name="Takaki Y."/>
            <person name="Nishi S."/>
            <person name="Hori S."/>
            <person name="Arai W."/>
            <person name="Tsubouchi T."/>
            <person name="Morono Y."/>
            <person name="Uchiyama I."/>
            <person name="Ito T."/>
            <person name="Fujiyama A."/>
            <person name="Inagaki F."/>
            <person name="Takami H."/>
        </authorList>
    </citation>
    <scope>NUCLEOTIDE SEQUENCE</scope>
    <source>
        <strain evidence="3">Expedition CK06-06</strain>
    </source>
</reference>
<evidence type="ECO:0000313" key="3">
    <source>
        <dbReference type="EMBL" id="GAJ11952.1"/>
    </source>
</evidence>
<comment type="similarity">
    <text evidence="1">Belongs to the beta-lactamase family.</text>
</comment>
<dbReference type="InterPro" id="IPR001466">
    <property type="entry name" value="Beta-lactam-related"/>
</dbReference>
<dbReference type="InterPro" id="IPR012338">
    <property type="entry name" value="Beta-lactam/transpept-like"/>
</dbReference>
<proteinExistence type="inferred from homology"/>
<dbReference type="PANTHER" id="PTHR22935:SF95">
    <property type="entry name" value="BETA-LACTAMASE-LIKE 1-RELATED"/>
    <property type="match status" value="1"/>
</dbReference>
<dbReference type="EMBL" id="BARW01032316">
    <property type="protein sequence ID" value="GAJ11952.1"/>
    <property type="molecule type" value="Genomic_DNA"/>
</dbReference>
<comment type="caution">
    <text evidence="3">The sequence shown here is derived from an EMBL/GenBank/DDBJ whole genome shotgun (WGS) entry which is preliminary data.</text>
</comment>
<dbReference type="InterPro" id="IPR051478">
    <property type="entry name" value="Beta-lactamase-like_AB/R"/>
</dbReference>
<sequence length="242" mass="27094">VWAEGFGMADPEQNIPATMETVYRIGSVSKLFTDIAIMQLTEQGDLLLDVPVIQYLPDFKPNNPFKKPITLRHLMSHRSGLVREPPAGNSFDPAEFSLAQTIESLNLTQLIHKPGDQTKYSNAGIAAAGFILESTQKEPFPQYLKRSVLQPMGLVKSSFEPEEWIIKDLAKAFMWTHDGRIFEAPTFELGMAPADCMYSTVTDLARFLNVLFNGGKGPGEQVLKKESLEVMWTPQFSKPEEK</sequence>
<dbReference type="AlphaFoldDB" id="X1V7B0"/>
<dbReference type="Pfam" id="PF00144">
    <property type="entry name" value="Beta-lactamase"/>
    <property type="match status" value="1"/>
</dbReference>
<evidence type="ECO:0000256" key="1">
    <source>
        <dbReference type="ARBA" id="ARBA00038473"/>
    </source>
</evidence>
<feature type="domain" description="Beta-lactamase-related" evidence="2">
    <location>
        <begin position="1"/>
        <end position="237"/>
    </location>
</feature>
<protein>
    <recommendedName>
        <fullName evidence="2">Beta-lactamase-related domain-containing protein</fullName>
    </recommendedName>
</protein>
<accession>X1V7B0</accession>
<feature type="non-terminal residue" evidence="3">
    <location>
        <position position="242"/>
    </location>
</feature>
<evidence type="ECO:0000259" key="2">
    <source>
        <dbReference type="Pfam" id="PF00144"/>
    </source>
</evidence>
<dbReference type="SUPFAM" id="SSF56601">
    <property type="entry name" value="beta-lactamase/transpeptidase-like"/>
    <property type="match status" value="1"/>
</dbReference>
<organism evidence="3">
    <name type="scientific">marine sediment metagenome</name>
    <dbReference type="NCBI Taxonomy" id="412755"/>
    <lineage>
        <taxon>unclassified sequences</taxon>
        <taxon>metagenomes</taxon>
        <taxon>ecological metagenomes</taxon>
    </lineage>
</organism>
<name>X1V7B0_9ZZZZ</name>
<gene>
    <name evidence="3" type="ORF">S12H4_51183</name>
</gene>
<dbReference type="PANTHER" id="PTHR22935">
    <property type="entry name" value="PENICILLIN-BINDING PROTEIN"/>
    <property type="match status" value="1"/>
</dbReference>
<feature type="non-terminal residue" evidence="3">
    <location>
        <position position="1"/>
    </location>
</feature>
<dbReference type="Gene3D" id="3.40.710.10">
    <property type="entry name" value="DD-peptidase/beta-lactamase superfamily"/>
    <property type="match status" value="1"/>
</dbReference>